<proteinExistence type="predicted"/>
<dbReference type="SUPFAM" id="SSF54427">
    <property type="entry name" value="NTF2-like"/>
    <property type="match status" value="1"/>
</dbReference>
<dbReference type="InterPro" id="IPR032710">
    <property type="entry name" value="NTF2-like_dom_sf"/>
</dbReference>
<dbReference type="Pfam" id="PF07080">
    <property type="entry name" value="DUF1348"/>
    <property type="match status" value="1"/>
</dbReference>
<comment type="caution">
    <text evidence="1">The sequence shown here is derived from an EMBL/GenBank/DDBJ whole genome shotgun (WGS) entry which is preliminary data.</text>
</comment>
<dbReference type="Gene3D" id="3.10.450.50">
    <property type="match status" value="1"/>
</dbReference>
<evidence type="ECO:0000313" key="1">
    <source>
        <dbReference type="EMBL" id="MEM5285989.1"/>
    </source>
</evidence>
<gene>
    <name evidence="1" type="ORF">V4C55_09720</name>
</gene>
<protein>
    <submittedName>
        <fullName evidence="1">Nuclear transport factor 2 family protein</fullName>
    </submittedName>
</protein>
<dbReference type="PANTHER" id="PTHR31757:SF0">
    <property type="entry name" value="SLL0781 PROTEIN"/>
    <property type="match status" value="1"/>
</dbReference>
<reference evidence="1 2" key="1">
    <citation type="submission" date="2024-01" db="EMBL/GenBank/DDBJ databases">
        <title>The diversity of rhizobia nodulating Mimosa spp. in eleven states of Brazil covering several biomes is determined by host plant, location, and edaphic factors.</title>
        <authorList>
            <person name="Rouws L."/>
            <person name="Barauna A."/>
            <person name="Beukes C."/>
            <person name="De Faria S.M."/>
            <person name="Gross E."/>
            <person name="Dos Reis Junior F.B."/>
            <person name="Simon M."/>
            <person name="Maluk M."/>
            <person name="Odee D.W."/>
            <person name="Kenicer G."/>
            <person name="Young J.P.W."/>
            <person name="Reis V.M."/>
            <person name="Zilli J."/>
            <person name="James E.K."/>
        </authorList>
    </citation>
    <scope>NUCLEOTIDE SEQUENCE [LARGE SCALE GENOMIC DNA]</scope>
    <source>
        <strain evidence="1 2">JPY77</strain>
    </source>
</reference>
<keyword evidence="2" id="KW-1185">Reference proteome</keyword>
<dbReference type="RefSeq" id="WP_201647269.1">
    <property type="nucleotide sequence ID" value="NZ_CAJHCS010000001.1"/>
</dbReference>
<organism evidence="1 2">
    <name type="scientific">Paraburkholderia sabiae</name>
    <dbReference type="NCBI Taxonomy" id="273251"/>
    <lineage>
        <taxon>Bacteria</taxon>
        <taxon>Pseudomonadati</taxon>
        <taxon>Pseudomonadota</taxon>
        <taxon>Betaproteobacteria</taxon>
        <taxon>Burkholderiales</taxon>
        <taxon>Burkholderiaceae</taxon>
        <taxon>Paraburkholderia</taxon>
    </lineage>
</organism>
<dbReference type="InterPro" id="IPR009783">
    <property type="entry name" value="DUF1348"/>
</dbReference>
<dbReference type="PANTHER" id="PTHR31757">
    <property type="entry name" value="SLL0781 PROTEIN"/>
    <property type="match status" value="1"/>
</dbReference>
<name>A0ABU9Q976_9BURK</name>
<dbReference type="EMBL" id="JAZHGC010000007">
    <property type="protein sequence ID" value="MEM5285989.1"/>
    <property type="molecule type" value="Genomic_DNA"/>
</dbReference>
<dbReference type="Proteomes" id="UP001494588">
    <property type="component" value="Unassembled WGS sequence"/>
</dbReference>
<evidence type="ECO:0000313" key="2">
    <source>
        <dbReference type="Proteomes" id="UP001494588"/>
    </source>
</evidence>
<sequence length="159" mass="19044">MSSNTEIRPPLPPFTRETAIQKVRQAEDGWNSRDPSKVALVYSQDTWWRNRAEFVHNRDEVRAFLARKWGNELEYRLIKELWAFTDNRIAVRFAYEWRDDAGNWFRSYGNENWEFGPDGLMHHRHASINDLPIKESERKFFWPLGRRPDDHPGLSELDL</sequence>
<accession>A0ABU9Q976</accession>